<organism evidence="8 9">
    <name type="scientific">Mesorhizobium denitrificans</name>
    <dbReference type="NCBI Taxonomy" id="2294114"/>
    <lineage>
        <taxon>Bacteria</taxon>
        <taxon>Pseudomonadati</taxon>
        <taxon>Pseudomonadota</taxon>
        <taxon>Alphaproteobacteria</taxon>
        <taxon>Hyphomicrobiales</taxon>
        <taxon>Phyllobacteriaceae</taxon>
        <taxon>Mesorhizobium</taxon>
    </lineage>
</organism>
<keyword evidence="4" id="KW-0233">DNA recombination</keyword>
<dbReference type="Pfam" id="PF00589">
    <property type="entry name" value="Phage_integrase"/>
    <property type="match status" value="1"/>
</dbReference>
<dbReference type="Gene3D" id="3.30.160.390">
    <property type="entry name" value="Integrase, DNA-binding domain"/>
    <property type="match status" value="1"/>
</dbReference>
<sequence length="453" mass="49651">MAIKLTDTIIKNLPLPAKGMAITYDTEVRGFGIRVTAKGAKSFILNYRTKSNTAENAGPGTLQGTQTGKERRLTLRPFPEWGTVAARKEAEDLKHKIKRGHDPLAKVEADRNAKTVADLCDRFISDYLPNKRPSTIRDYTSVINNEIRPALGTELVATVQHEKIDGLHHKIAKRGAKIRANRTVAVLSKMFSLAIIKWKWRDNAAGNPATGVEKNAENKRKTYLKPAHIAKLGAALDAYPIRERKDGTTYVDARAQQSANVVRLLMLTGARSGELLGKNIVVDGKRFDKEGVRWDQFDLSTGVWTKPASSTKQNEEHAIPLSAPALALLVSIRADAERQAAKQGKPVSEYVFPGRGEKPYLTEIKKAWAEILKAAEITDFRVHDLRHTYASVLVSAGLSLPIIGALLGHSQEATTKRYAHLMDDPLKKATETAGAILTGKPSAEIIPVKGAGQ</sequence>
<dbReference type="InterPro" id="IPR044068">
    <property type="entry name" value="CB"/>
</dbReference>
<dbReference type="PROSITE" id="PS51900">
    <property type="entry name" value="CB"/>
    <property type="match status" value="1"/>
</dbReference>
<evidence type="ECO:0000259" key="7">
    <source>
        <dbReference type="PROSITE" id="PS51900"/>
    </source>
</evidence>
<dbReference type="Gene3D" id="1.10.150.130">
    <property type="match status" value="1"/>
</dbReference>
<dbReference type="PANTHER" id="PTHR30629">
    <property type="entry name" value="PROPHAGE INTEGRASE"/>
    <property type="match status" value="1"/>
</dbReference>
<gene>
    <name evidence="8" type="ORF">DY251_07700</name>
</gene>
<evidence type="ECO:0000259" key="6">
    <source>
        <dbReference type="PROSITE" id="PS51898"/>
    </source>
</evidence>
<dbReference type="InterPro" id="IPR038488">
    <property type="entry name" value="Integrase_DNA-bd_sf"/>
</dbReference>
<feature type="domain" description="Tyr recombinase" evidence="6">
    <location>
        <begin position="219"/>
        <end position="431"/>
    </location>
</feature>
<accession>A0A371XG01</accession>
<evidence type="ECO:0000256" key="1">
    <source>
        <dbReference type="ARBA" id="ARBA00008857"/>
    </source>
</evidence>
<keyword evidence="9" id="KW-1185">Reference proteome</keyword>
<keyword evidence="2" id="KW-0229">DNA integration</keyword>
<dbReference type="AlphaFoldDB" id="A0A371XG01"/>
<dbReference type="Pfam" id="PF13356">
    <property type="entry name" value="Arm-DNA-bind_3"/>
    <property type="match status" value="1"/>
</dbReference>
<comment type="similarity">
    <text evidence="1">Belongs to the 'phage' integrase family.</text>
</comment>
<reference evidence="9" key="1">
    <citation type="submission" date="2018-08" db="EMBL/GenBank/DDBJ databases">
        <authorList>
            <person name="Im W.T."/>
        </authorList>
    </citation>
    <scope>NUCLEOTIDE SEQUENCE [LARGE SCALE GENOMIC DNA]</scope>
    <source>
        <strain evidence="9">LA-28</strain>
    </source>
</reference>
<dbReference type="Pfam" id="PF14659">
    <property type="entry name" value="Phage_int_SAM_3"/>
    <property type="match status" value="1"/>
</dbReference>
<proteinExistence type="inferred from homology"/>
<evidence type="ECO:0000313" key="9">
    <source>
        <dbReference type="Proteomes" id="UP000262379"/>
    </source>
</evidence>
<dbReference type="InterPro" id="IPR010998">
    <property type="entry name" value="Integrase_recombinase_N"/>
</dbReference>
<protein>
    <submittedName>
        <fullName evidence="8">DUF4102 domain-containing protein</fullName>
    </submittedName>
</protein>
<dbReference type="SUPFAM" id="SSF56349">
    <property type="entry name" value="DNA breaking-rejoining enzymes"/>
    <property type="match status" value="1"/>
</dbReference>
<evidence type="ECO:0000313" key="8">
    <source>
        <dbReference type="EMBL" id="RFC68150.1"/>
    </source>
</evidence>
<dbReference type="Proteomes" id="UP000262379">
    <property type="component" value="Unassembled WGS sequence"/>
</dbReference>
<evidence type="ECO:0000256" key="3">
    <source>
        <dbReference type="ARBA" id="ARBA00023125"/>
    </source>
</evidence>
<dbReference type="InterPro" id="IPR011010">
    <property type="entry name" value="DNA_brk_join_enz"/>
</dbReference>
<dbReference type="RefSeq" id="WP_116623293.1">
    <property type="nucleotide sequence ID" value="NZ_QURN01000005.1"/>
</dbReference>
<dbReference type="CDD" id="cd00796">
    <property type="entry name" value="INT_Rci_Hp1_C"/>
    <property type="match status" value="1"/>
</dbReference>
<dbReference type="GO" id="GO:0006310">
    <property type="term" value="P:DNA recombination"/>
    <property type="evidence" value="ECO:0007669"/>
    <property type="project" value="UniProtKB-KW"/>
</dbReference>
<keyword evidence="3 5" id="KW-0238">DNA-binding</keyword>
<evidence type="ECO:0000256" key="2">
    <source>
        <dbReference type="ARBA" id="ARBA00022908"/>
    </source>
</evidence>
<evidence type="ECO:0000256" key="4">
    <source>
        <dbReference type="ARBA" id="ARBA00023172"/>
    </source>
</evidence>
<dbReference type="Gene3D" id="1.10.443.10">
    <property type="entry name" value="Intergrase catalytic core"/>
    <property type="match status" value="1"/>
</dbReference>
<dbReference type="GO" id="GO:0015074">
    <property type="term" value="P:DNA integration"/>
    <property type="evidence" value="ECO:0007669"/>
    <property type="project" value="UniProtKB-KW"/>
</dbReference>
<dbReference type="PANTHER" id="PTHR30629:SF2">
    <property type="entry name" value="PROPHAGE INTEGRASE INTS-RELATED"/>
    <property type="match status" value="1"/>
</dbReference>
<dbReference type="InterPro" id="IPR004107">
    <property type="entry name" value="Integrase_SAM-like_N"/>
</dbReference>
<feature type="domain" description="Core-binding (CB)" evidence="7">
    <location>
        <begin position="114"/>
        <end position="195"/>
    </location>
</feature>
<comment type="caution">
    <text evidence="8">The sequence shown here is derived from an EMBL/GenBank/DDBJ whole genome shotgun (WGS) entry which is preliminary data.</text>
</comment>
<dbReference type="InterPro" id="IPR013762">
    <property type="entry name" value="Integrase-like_cat_sf"/>
</dbReference>
<name>A0A371XG01_9HYPH</name>
<dbReference type="EMBL" id="QURN01000005">
    <property type="protein sequence ID" value="RFC68150.1"/>
    <property type="molecule type" value="Genomic_DNA"/>
</dbReference>
<dbReference type="InterPro" id="IPR025166">
    <property type="entry name" value="Integrase_DNA_bind_dom"/>
</dbReference>
<dbReference type="PROSITE" id="PS51898">
    <property type="entry name" value="TYR_RECOMBINASE"/>
    <property type="match status" value="1"/>
</dbReference>
<dbReference type="InterPro" id="IPR050808">
    <property type="entry name" value="Phage_Integrase"/>
</dbReference>
<evidence type="ECO:0000256" key="5">
    <source>
        <dbReference type="PROSITE-ProRule" id="PRU01248"/>
    </source>
</evidence>
<dbReference type="GO" id="GO:0003677">
    <property type="term" value="F:DNA binding"/>
    <property type="evidence" value="ECO:0007669"/>
    <property type="project" value="UniProtKB-UniRule"/>
</dbReference>
<dbReference type="InterPro" id="IPR002104">
    <property type="entry name" value="Integrase_catalytic"/>
</dbReference>